<dbReference type="Pfam" id="PF00155">
    <property type="entry name" value="Aminotran_1_2"/>
    <property type="match status" value="1"/>
</dbReference>
<evidence type="ECO:0000256" key="1">
    <source>
        <dbReference type="ARBA" id="ARBA00007441"/>
    </source>
</evidence>
<dbReference type="PRINTS" id="PR00753">
    <property type="entry name" value="ACCSYNTHASE"/>
</dbReference>
<dbReference type="InterPro" id="IPR015422">
    <property type="entry name" value="PyrdxlP-dep_Trfase_small"/>
</dbReference>
<dbReference type="Gene3D" id="3.40.640.10">
    <property type="entry name" value="Type I PLP-dependent aspartate aminotransferase-like (Major domain)"/>
    <property type="match status" value="1"/>
</dbReference>
<dbReference type="GO" id="GO:0006520">
    <property type="term" value="P:amino acid metabolic process"/>
    <property type="evidence" value="ECO:0007669"/>
    <property type="project" value="TreeGrafter"/>
</dbReference>
<dbReference type="PANTHER" id="PTHR43795">
    <property type="entry name" value="BIFUNCTIONAL ASPARTATE AMINOTRANSFERASE AND GLUTAMATE/ASPARTATE-PREPHENATE AMINOTRANSFERASE-RELATED"/>
    <property type="match status" value="1"/>
</dbReference>
<dbReference type="Gene3D" id="3.90.1150.10">
    <property type="entry name" value="Aspartate Aminotransferase, domain 1"/>
    <property type="match status" value="1"/>
</dbReference>
<protein>
    <submittedName>
        <fullName evidence="4">ACC synthase</fullName>
    </submittedName>
</protein>
<accession>A0AAD5WU79</accession>
<dbReference type="Proteomes" id="UP001201980">
    <property type="component" value="Unassembled WGS sequence"/>
</dbReference>
<dbReference type="PANTHER" id="PTHR43795:SF63">
    <property type="entry name" value="PUTATIVE (AFU_ORTHOLOGUE AFUA_4G00630)-RELATED"/>
    <property type="match status" value="1"/>
</dbReference>
<dbReference type="PROSITE" id="PS00105">
    <property type="entry name" value="AA_TRANSFER_CLASS_1"/>
    <property type="match status" value="1"/>
</dbReference>
<dbReference type="InterPro" id="IPR015424">
    <property type="entry name" value="PyrdxlP-dep_Trfase"/>
</dbReference>
<feature type="domain" description="Aminotransferase class I/classII large" evidence="3">
    <location>
        <begin position="49"/>
        <end position="429"/>
    </location>
</feature>
<evidence type="ECO:0000313" key="5">
    <source>
        <dbReference type="Proteomes" id="UP001201980"/>
    </source>
</evidence>
<dbReference type="InterPro" id="IPR004839">
    <property type="entry name" value="Aminotransferase_I/II_large"/>
</dbReference>
<dbReference type="EMBL" id="JAKWBI020000090">
    <property type="protein sequence ID" value="KAJ2903132.1"/>
    <property type="molecule type" value="Genomic_DNA"/>
</dbReference>
<evidence type="ECO:0000313" key="4">
    <source>
        <dbReference type="EMBL" id="KAJ2903132.1"/>
    </source>
</evidence>
<gene>
    <name evidence="4" type="ORF">MKZ38_010396</name>
</gene>
<keyword evidence="2" id="KW-0663">Pyridoxal phosphate</keyword>
<dbReference type="CDD" id="cd00609">
    <property type="entry name" value="AAT_like"/>
    <property type="match status" value="1"/>
</dbReference>
<evidence type="ECO:0000259" key="3">
    <source>
        <dbReference type="Pfam" id="PF00155"/>
    </source>
</evidence>
<dbReference type="InterPro" id="IPR004838">
    <property type="entry name" value="NHTrfase_class1_PyrdxlP-BS"/>
</dbReference>
<keyword evidence="5" id="KW-1185">Reference proteome</keyword>
<sequence>MASDAHTSASGLSDRGGSAASLFSSMAIWEVLQSLYDPATNPGGYVSLGVAENTLLHDTLSEHIHSNISLTNHAFTYGEGPGGSKRLKESMSRFLTKHFKPVVPIKPSHILVTNGCSGAIEHLSWVLANPGEGFLLGQPYYGAFPFDLKFRTGAKVIEVPFGKTDPLGLDAVAKYEAALLKAELEGTKIKGLVLCHPHNPLGRCYAPEVIVEIMKMCQKHDISLISDEIYGLSVWENTVDTPPTPVEFRSTLSINTEGVMDPSRLHVIWGMSKDFGANGIRIGSVISQHNPSLMSALGAVGLYSSASSISEHVTANIFDDKAWTESYLAQNRKLLSEQYAIAANWAKTNTIEYARGGNAAFFLWVDLGTAYRARHPDCKDEKVGDMVMKALLKEKVFLASGEGFGAEEDGWFRIVFSHPTVYLSEGLRRVLAALSTDQLSIQVEGLST</sequence>
<dbReference type="InterPro" id="IPR015421">
    <property type="entry name" value="PyrdxlP-dep_Trfase_major"/>
</dbReference>
<dbReference type="GO" id="GO:0008483">
    <property type="term" value="F:transaminase activity"/>
    <property type="evidence" value="ECO:0007669"/>
    <property type="project" value="TreeGrafter"/>
</dbReference>
<dbReference type="SUPFAM" id="SSF53383">
    <property type="entry name" value="PLP-dependent transferases"/>
    <property type="match status" value="1"/>
</dbReference>
<name>A0AAD5WU79_9PEZI</name>
<proteinExistence type="inferred from homology"/>
<comment type="caution">
    <text evidence="4">The sequence shown here is derived from an EMBL/GenBank/DDBJ whole genome shotgun (WGS) entry which is preliminary data.</text>
</comment>
<reference evidence="4" key="1">
    <citation type="submission" date="2022-07" db="EMBL/GenBank/DDBJ databases">
        <title>Draft genome sequence of Zalerion maritima ATCC 34329, a (micro)plastics degrading marine fungus.</title>
        <authorList>
            <person name="Paco A."/>
            <person name="Goncalves M.F.M."/>
            <person name="Rocha-Santos T.A.P."/>
            <person name="Alves A."/>
        </authorList>
    </citation>
    <scope>NUCLEOTIDE SEQUENCE</scope>
    <source>
        <strain evidence="4">ATCC 34329</strain>
    </source>
</reference>
<organism evidence="4 5">
    <name type="scientific">Zalerion maritima</name>
    <dbReference type="NCBI Taxonomy" id="339359"/>
    <lineage>
        <taxon>Eukaryota</taxon>
        <taxon>Fungi</taxon>
        <taxon>Dikarya</taxon>
        <taxon>Ascomycota</taxon>
        <taxon>Pezizomycotina</taxon>
        <taxon>Sordariomycetes</taxon>
        <taxon>Lulworthiomycetidae</taxon>
        <taxon>Lulworthiales</taxon>
        <taxon>Lulworthiaceae</taxon>
        <taxon>Zalerion</taxon>
    </lineage>
</organism>
<dbReference type="AlphaFoldDB" id="A0AAD5WU79"/>
<dbReference type="GO" id="GO:0030170">
    <property type="term" value="F:pyridoxal phosphate binding"/>
    <property type="evidence" value="ECO:0007669"/>
    <property type="project" value="InterPro"/>
</dbReference>
<dbReference type="InterPro" id="IPR050478">
    <property type="entry name" value="Ethylene_sulfur-biosynth"/>
</dbReference>
<comment type="similarity">
    <text evidence="1">Belongs to the class-I pyridoxal-phosphate-dependent aminotransferase family.</text>
</comment>
<evidence type="ECO:0000256" key="2">
    <source>
        <dbReference type="ARBA" id="ARBA00022898"/>
    </source>
</evidence>